<evidence type="ECO:0000256" key="5">
    <source>
        <dbReference type="ARBA" id="ARBA00023125"/>
    </source>
</evidence>
<dbReference type="PROSITE" id="PS51755">
    <property type="entry name" value="OMPR_PHOB"/>
    <property type="match status" value="1"/>
</dbReference>
<protein>
    <submittedName>
        <fullName evidence="10">BTAD domain-containing putative transcriptional regulator</fullName>
    </submittedName>
</protein>
<dbReference type="SMART" id="SM01043">
    <property type="entry name" value="BTAD"/>
    <property type="match status" value="1"/>
</dbReference>
<dbReference type="SUPFAM" id="SSF50998">
    <property type="entry name" value="Quinoprotein alcohol dehydrogenase-like"/>
    <property type="match status" value="1"/>
</dbReference>
<dbReference type="InterPro" id="IPR016032">
    <property type="entry name" value="Sig_transdc_resp-reg_C-effctor"/>
</dbReference>
<dbReference type="InterPro" id="IPR015943">
    <property type="entry name" value="WD40/YVTN_repeat-like_dom_sf"/>
</dbReference>
<evidence type="ECO:0000313" key="11">
    <source>
        <dbReference type="Proteomes" id="UP001074726"/>
    </source>
</evidence>
<dbReference type="InterPro" id="IPR011990">
    <property type="entry name" value="TPR-like_helical_dom_sf"/>
</dbReference>
<feature type="repeat" description="WD" evidence="7">
    <location>
        <begin position="1298"/>
        <end position="1339"/>
    </location>
</feature>
<evidence type="ECO:0000256" key="1">
    <source>
        <dbReference type="ARBA" id="ARBA00005820"/>
    </source>
</evidence>
<dbReference type="Gene3D" id="1.25.40.10">
    <property type="entry name" value="Tetratricopeptide repeat domain"/>
    <property type="match status" value="1"/>
</dbReference>
<dbReference type="InterPro" id="IPR001867">
    <property type="entry name" value="OmpR/PhoB-type_DNA-bd"/>
</dbReference>
<feature type="domain" description="OmpR/PhoB-type" evidence="9">
    <location>
        <begin position="1"/>
        <end position="85"/>
    </location>
</feature>
<dbReference type="SMART" id="SM00862">
    <property type="entry name" value="Trans_reg_C"/>
    <property type="match status" value="1"/>
</dbReference>
<keyword evidence="3" id="KW-0677">Repeat</keyword>
<dbReference type="CDD" id="cd15831">
    <property type="entry name" value="BTAD"/>
    <property type="match status" value="1"/>
</dbReference>
<dbReference type="Pfam" id="PF00486">
    <property type="entry name" value="Trans_reg_C"/>
    <property type="match status" value="1"/>
</dbReference>
<dbReference type="PROSITE" id="PS50294">
    <property type="entry name" value="WD_REPEATS_REGION"/>
    <property type="match status" value="2"/>
</dbReference>
<dbReference type="PROSITE" id="PS00678">
    <property type="entry name" value="WD_REPEATS_1"/>
    <property type="match status" value="2"/>
</dbReference>
<dbReference type="Gene3D" id="2.130.10.10">
    <property type="entry name" value="YVTN repeat-like/Quinoprotein amine dehydrogenase"/>
    <property type="match status" value="3"/>
</dbReference>
<evidence type="ECO:0000256" key="6">
    <source>
        <dbReference type="ARBA" id="ARBA00023163"/>
    </source>
</evidence>
<evidence type="ECO:0000256" key="3">
    <source>
        <dbReference type="ARBA" id="ARBA00022737"/>
    </source>
</evidence>
<gene>
    <name evidence="10" type="ORF">NYO98_03055</name>
</gene>
<dbReference type="Pfam" id="PF03704">
    <property type="entry name" value="BTAD"/>
    <property type="match status" value="1"/>
</dbReference>
<dbReference type="Pfam" id="PF20703">
    <property type="entry name" value="nSTAND1"/>
    <property type="match status" value="1"/>
</dbReference>
<dbReference type="SUPFAM" id="SSF50978">
    <property type="entry name" value="WD40 repeat-like"/>
    <property type="match status" value="1"/>
</dbReference>
<dbReference type="SUPFAM" id="SSF46894">
    <property type="entry name" value="C-terminal effector domain of the bipartite response regulators"/>
    <property type="match status" value="1"/>
</dbReference>
<keyword evidence="6" id="KW-0804">Transcription</keyword>
<dbReference type="InterPro" id="IPR051677">
    <property type="entry name" value="AfsR-DnrI-RedD_regulator"/>
</dbReference>
<dbReference type="Pfam" id="PF00400">
    <property type="entry name" value="WD40"/>
    <property type="match status" value="2"/>
</dbReference>
<keyword evidence="2 7" id="KW-0853">WD repeat</keyword>
<comment type="caution">
    <text evidence="10">The sequence shown here is derived from an EMBL/GenBank/DDBJ whole genome shotgun (WGS) entry which is preliminary data.</text>
</comment>
<dbReference type="SUPFAM" id="SSF48452">
    <property type="entry name" value="TPR-like"/>
    <property type="match status" value="1"/>
</dbReference>
<keyword evidence="5 8" id="KW-0238">DNA-binding</keyword>
<evidence type="ECO:0000256" key="2">
    <source>
        <dbReference type="ARBA" id="ARBA00022574"/>
    </source>
</evidence>
<sequence length="1414" mass="152675">MGINVLGPLTVDGPGRLGPHDRVVLQALATRLGQPVRADELVDAVWGEHPPASAHKNLQSCIVRLRKVLGTQAIETSSHGYVLAVPPDDLDAHDFEARVHRARALLAVGENDRVAFLLEQALARWRGPAFADLPEWPPARTEAGRLDELRLEAQEMHVDAMLRSGRAREALGEAHALVRAAPLRERRWELLVLAQYQTGAQGEALRSLRQLRAVLARELGIDPSPEMVALERSILNQDPNLMAPKPRTGTGECPWQGLKAYDVDDADRFFGRSRDVQACLDLLAAGSFAALVGPSGSGKSSIMRAGVLAALRERGRPIVLVTPTARPIDALTALPEDADERAVLAVDQTEEVFTLCDDPDERRDFLDRLAREVARRPVVVTLRGDRLTQVTEHPEFSRLVERSLQLVGALDEDALREAITGPAQMAGLVLQPGLVDLLVREVRDDPGALPLLSHALQETWRRREGNTMTVDGYHASGGIHGAVAQSAEHLYASTPPDQRHLLRDLLLRLVSPGGEGEAVRTQVPRRLIAADEPHEQLVAMLVDARLVTSDAGVLEITHEALARAWPRLRGWLEDDIEGQRIRHHLSGAADAWDTLGRPDSELYRGVRLTRALDWRSRTDSALTDVERDFLDASRVQAEIEEQTAAERARAQARLIRRLRIVLGGAVVLLALALAAGGVAAVQSDRASENATRAEQAAVSADARRVGARSQLTDDIGLSLLLAAAGVRLDDSPETRVNLMTALDRQPQLIRSSQPGGNYLEGMDVSHDGRWIASSDDQNRMHLYDAATNRLLRSYDAGQPAANQQAWLIGAFSPDSSQLAVTLTAVPSTEPVRLLDPETMQVTATALASPSGKPVIGTDVQFSADGRYLGATILDSSSIDPLARSFAAIWDLRSPSTPPVRVPAGTSGQGLALSPDGQTLYTAWPLTARDVATGKRIWRRKDVTSWLALDINADGTLLALADDASGRDALLVDAADGSTVARLRGHQALVRDIRFSPDGKVVGSASDDGELIVWNIPTGRPRTRWDTFDPWGVGFSPDNDVVHGGGGSDSMLRTWDLSGRATYLRRTTQVVDVEKFTHADLSPDGQQAAYSWVDGEDRGWVRFVDTVTGDATPPARFPVWEGEWFNVVDAWHPDGGQYAGYWCDDNGCAKPGTVTIVDAVTGRPLRSTQDLLGGRGDIESLAYVDEGGSLLAGHVDGTTSLLDAATLLPTAEPFDVSAMCCTTPLGDDSTAMVYAWSADAGFTHWRVLDLGTGEVLSEGKVDLFAQASVASPDGSTVAVTGDTGEIITLDIRTGAQQRSAGLGANVLWLDYSGDGKLLVSGAEDGGVSLWDASTLDLLGTVHPPRRGKAVPAGVQFVGDTHDVTIASYDGRVYRWDTDLDRALAFACQMAGRDLTREEWAEVLPAQPYESVCPQD</sequence>
<dbReference type="SMART" id="SM00320">
    <property type="entry name" value="WD40"/>
    <property type="match status" value="5"/>
</dbReference>
<evidence type="ECO:0000313" key="10">
    <source>
        <dbReference type="EMBL" id="MCY4725243.1"/>
    </source>
</evidence>
<proteinExistence type="inferred from homology"/>
<evidence type="ECO:0000259" key="9">
    <source>
        <dbReference type="PROSITE" id="PS51755"/>
    </source>
</evidence>
<keyword evidence="11" id="KW-1185">Reference proteome</keyword>
<evidence type="ECO:0000256" key="7">
    <source>
        <dbReference type="PROSITE-ProRule" id="PRU00221"/>
    </source>
</evidence>
<dbReference type="InterPro" id="IPR049052">
    <property type="entry name" value="nSTAND1"/>
</dbReference>
<dbReference type="InterPro" id="IPR036388">
    <property type="entry name" value="WH-like_DNA-bd_sf"/>
</dbReference>
<dbReference type="EMBL" id="JAPPUX010000001">
    <property type="protein sequence ID" value="MCY4725243.1"/>
    <property type="molecule type" value="Genomic_DNA"/>
</dbReference>
<name>A0ABT4C8F4_9ACTN</name>
<comment type="similarity">
    <text evidence="1">Belongs to the AfsR/DnrI/RedD regulatory family.</text>
</comment>
<dbReference type="SUPFAM" id="SSF52540">
    <property type="entry name" value="P-loop containing nucleoside triphosphate hydrolases"/>
    <property type="match status" value="1"/>
</dbReference>
<feature type="repeat" description="WD" evidence="7">
    <location>
        <begin position="982"/>
        <end position="1023"/>
    </location>
</feature>
<dbReference type="InterPro" id="IPR036322">
    <property type="entry name" value="WD40_repeat_dom_sf"/>
</dbReference>
<dbReference type="InterPro" id="IPR001680">
    <property type="entry name" value="WD40_rpt"/>
</dbReference>
<dbReference type="InterPro" id="IPR027417">
    <property type="entry name" value="P-loop_NTPase"/>
</dbReference>
<feature type="DNA-binding region" description="OmpR/PhoB-type" evidence="8">
    <location>
        <begin position="1"/>
        <end position="85"/>
    </location>
</feature>
<evidence type="ECO:0000256" key="8">
    <source>
        <dbReference type="PROSITE-ProRule" id="PRU01091"/>
    </source>
</evidence>
<dbReference type="PANTHER" id="PTHR35807:SF1">
    <property type="entry name" value="TRANSCRIPTIONAL REGULATOR REDD"/>
    <property type="match status" value="1"/>
</dbReference>
<dbReference type="InterPro" id="IPR019775">
    <property type="entry name" value="WD40_repeat_CS"/>
</dbReference>
<reference evidence="10" key="1">
    <citation type="submission" date="2022-08" db="EMBL/GenBank/DDBJ databases">
        <title>Genome sequencing of Nocardioides sp. STR2.</title>
        <authorList>
            <person name="So Y."/>
        </authorList>
    </citation>
    <scope>NUCLEOTIDE SEQUENCE</scope>
    <source>
        <strain evidence="10">STR2</strain>
    </source>
</reference>
<dbReference type="PROSITE" id="PS50082">
    <property type="entry name" value="WD_REPEATS_2"/>
    <property type="match status" value="2"/>
</dbReference>
<keyword evidence="4" id="KW-0805">Transcription regulation</keyword>
<dbReference type="Gene3D" id="1.10.10.10">
    <property type="entry name" value="Winged helix-like DNA-binding domain superfamily/Winged helix DNA-binding domain"/>
    <property type="match status" value="1"/>
</dbReference>
<dbReference type="PANTHER" id="PTHR35807">
    <property type="entry name" value="TRANSCRIPTIONAL REGULATOR REDD-RELATED"/>
    <property type="match status" value="1"/>
</dbReference>
<dbReference type="Proteomes" id="UP001074726">
    <property type="component" value="Unassembled WGS sequence"/>
</dbReference>
<dbReference type="InterPro" id="IPR011047">
    <property type="entry name" value="Quinoprotein_ADH-like_sf"/>
</dbReference>
<dbReference type="Gene3D" id="3.40.50.300">
    <property type="entry name" value="P-loop containing nucleotide triphosphate hydrolases"/>
    <property type="match status" value="1"/>
</dbReference>
<dbReference type="InterPro" id="IPR005158">
    <property type="entry name" value="BTAD"/>
</dbReference>
<accession>A0ABT4C8F4</accession>
<organism evidence="10 11">
    <name type="scientific">Nocardioides pini</name>
    <dbReference type="NCBI Taxonomy" id="2975053"/>
    <lineage>
        <taxon>Bacteria</taxon>
        <taxon>Bacillati</taxon>
        <taxon>Actinomycetota</taxon>
        <taxon>Actinomycetes</taxon>
        <taxon>Propionibacteriales</taxon>
        <taxon>Nocardioidaceae</taxon>
        <taxon>Nocardioides</taxon>
    </lineage>
</organism>
<evidence type="ECO:0000256" key="4">
    <source>
        <dbReference type="ARBA" id="ARBA00023015"/>
    </source>
</evidence>